<sequence length="66" mass="7209">MENGFAKCTLHFSKPVSSEQADRAVEALRLEVLDQDLRKVMAEETASVRNAVLALAFSKSGLQSVD</sequence>
<protein>
    <submittedName>
        <fullName evidence="1">Uncharacterized protein</fullName>
    </submittedName>
</protein>
<accession>A0A0K2VZ33</accession>
<dbReference type="AlphaFoldDB" id="A0A0K2VZ33"/>
<organism evidence="1 2">
    <name type="scientific">Mesorhizobium plurifarium</name>
    <dbReference type="NCBI Taxonomy" id="69974"/>
    <lineage>
        <taxon>Bacteria</taxon>
        <taxon>Pseudomonadati</taxon>
        <taxon>Pseudomonadota</taxon>
        <taxon>Alphaproteobacteria</taxon>
        <taxon>Hyphomicrobiales</taxon>
        <taxon>Phyllobacteriaceae</taxon>
        <taxon>Mesorhizobium</taxon>
    </lineage>
</organism>
<evidence type="ECO:0000313" key="1">
    <source>
        <dbReference type="EMBL" id="CDX57737.1"/>
    </source>
</evidence>
<name>A0A0K2VZ33_MESPL</name>
<evidence type="ECO:0000313" key="2">
    <source>
        <dbReference type="Proteomes" id="UP000182888"/>
    </source>
</evidence>
<gene>
    <name evidence="1" type="ORF">MPL1032_220149</name>
</gene>
<proteinExistence type="predicted"/>
<reference evidence="2" key="1">
    <citation type="submission" date="2014-08" db="EMBL/GenBank/DDBJ databases">
        <authorList>
            <person name="Edwards T."/>
        </authorList>
    </citation>
    <scope>NUCLEOTIDE SEQUENCE [LARGE SCALE GENOMIC DNA]</scope>
</reference>
<dbReference type="EMBL" id="CCND01000015">
    <property type="protein sequence ID" value="CDX57737.1"/>
    <property type="molecule type" value="Genomic_DNA"/>
</dbReference>
<dbReference type="Proteomes" id="UP000182888">
    <property type="component" value="Unassembled WGS sequence"/>
</dbReference>